<sequence>MKKFIYTFAILFLLTNCSSEDDSNDPNNRNPGPFSVTILDVFIDGADIEWTEAIDLDDDPVTYSIYLNEVLISTGGTTLNYAFTGLEPETVYDGYILADDGNGGTSQANFFFETEPETLVFTVDASDWIWDSSPEAGGTREVRGAGFEIPYYENAVSYQIEILNYSITWVDGTVDTQTGVYTWTNESQNDPIYVLLSDSSKYVASLTGISINTVNPDYNDFIDSITSREGEAQVIITF</sequence>
<dbReference type="PROSITE" id="PS50853">
    <property type="entry name" value="FN3"/>
    <property type="match status" value="1"/>
</dbReference>
<evidence type="ECO:0000313" key="2">
    <source>
        <dbReference type="EMBL" id="MBC3759264.1"/>
    </source>
</evidence>
<comment type="caution">
    <text evidence="2">The sequence shown here is derived from an EMBL/GenBank/DDBJ whole genome shotgun (WGS) entry which is preliminary data.</text>
</comment>
<accession>A0A923KIV5</accession>
<reference evidence="2" key="1">
    <citation type="submission" date="2020-08" db="EMBL/GenBank/DDBJ databases">
        <title>Hyunsoonleella sp. strain SJ7 genome sequencing and assembly.</title>
        <authorList>
            <person name="Kim I."/>
        </authorList>
    </citation>
    <scope>NUCLEOTIDE SEQUENCE</scope>
    <source>
        <strain evidence="2">SJ7</strain>
    </source>
</reference>
<dbReference type="SUPFAM" id="SSF49265">
    <property type="entry name" value="Fibronectin type III"/>
    <property type="match status" value="1"/>
</dbReference>
<dbReference type="InterPro" id="IPR036116">
    <property type="entry name" value="FN3_sf"/>
</dbReference>
<feature type="domain" description="Fibronectin type-III" evidence="1">
    <location>
        <begin position="32"/>
        <end position="117"/>
    </location>
</feature>
<dbReference type="AlphaFoldDB" id="A0A923KIV5"/>
<evidence type="ECO:0000259" key="1">
    <source>
        <dbReference type="PROSITE" id="PS50853"/>
    </source>
</evidence>
<dbReference type="Gene3D" id="2.60.40.10">
    <property type="entry name" value="Immunoglobulins"/>
    <property type="match status" value="1"/>
</dbReference>
<dbReference type="RefSeq" id="WP_186562935.1">
    <property type="nucleotide sequence ID" value="NZ_JACNMF010000004.1"/>
</dbReference>
<dbReference type="InterPro" id="IPR003961">
    <property type="entry name" value="FN3_dom"/>
</dbReference>
<organism evidence="2 3">
    <name type="scientific">Hyunsoonleella aquatilis</name>
    <dbReference type="NCBI Taxonomy" id="2762758"/>
    <lineage>
        <taxon>Bacteria</taxon>
        <taxon>Pseudomonadati</taxon>
        <taxon>Bacteroidota</taxon>
        <taxon>Flavobacteriia</taxon>
        <taxon>Flavobacteriales</taxon>
        <taxon>Flavobacteriaceae</taxon>
    </lineage>
</organism>
<keyword evidence="3" id="KW-1185">Reference proteome</keyword>
<proteinExistence type="predicted"/>
<name>A0A923KIV5_9FLAO</name>
<dbReference type="InterPro" id="IPR013783">
    <property type="entry name" value="Ig-like_fold"/>
</dbReference>
<dbReference type="EMBL" id="JACNMF010000004">
    <property type="protein sequence ID" value="MBC3759264.1"/>
    <property type="molecule type" value="Genomic_DNA"/>
</dbReference>
<evidence type="ECO:0000313" key="3">
    <source>
        <dbReference type="Proteomes" id="UP000656244"/>
    </source>
</evidence>
<gene>
    <name evidence="2" type="ORF">H7U19_12670</name>
</gene>
<protein>
    <recommendedName>
        <fullName evidence="1">Fibronectin type-III domain-containing protein</fullName>
    </recommendedName>
</protein>
<dbReference type="Proteomes" id="UP000656244">
    <property type="component" value="Unassembled WGS sequence"/>
</dbReference>